<dbReference type="EMBL" id="SLVM01000002">
    <property type="protein sequence ID" value="TCM87645.1"/>
    <property type="molecule type" value="Genomic_DNA"/>
</dbReference>
<sequence length="97" mass="10730">MIGLGMPYGDQPKLKFFQISNLRNDIGVFSKRFKDFVGLAPLFKESPCPALDEEICLVCHLRSLLRVRRATPLEGGYEEGADLCGKLTSAPWGELSA</sequence>
<comment type="caution">
    <text evidence="1">The sequence shown here is derived from an EMBL/GenBank/DDBJ whole genome shotgun (WGS) entry which is preliminary data.</text>
</comment>
<protein>
    <submittedName>
        <fullName evidence="1">Uncharacterized protein</fullName>
    </submittedName>
</protein>
<name>A0A4R1Z1Z0_9RHOB</name>
<proteinExistence type="predicted"/>
<evidence type="ECO:0000313" key="2">
    <source>
        <dbReference type="Proteomes" id="UP000295277"/>
    </source>
</evidence>
<gene>
    <name evidence="1" type="ORF">EV216_102200</name>
</gene>
<evidence type="ECO:0000313" key="1">
    <source>
        <dbReference type="EMBL" id="TCM87645.1"/>
    </source>
</evidence>
<keyword evidence="2" id="KW-1185">Reference proteome</keyword>
<accession>A0A4R1Z1Z0</accession>
<organism evidence="1 2">
    <name type="scientific">Rhodovulum steppense</name>
    <dbReference type="NCBI Taxonomy" id="540251"/>
    <lineage>
        <taxon>Bacteria</taxon>
        <taxon>Pseudomonadati</taxon>
        <taxon>Pseudomonadota</taxon>
        <taxon>Alphaproteobacteria</taxon>
        <taxon>Rhodobacterales</taxon>
        <taxon>Paracoccaceae</taxon>
        <taxon>Rhodovulum</taxon>
    </lineage>
</organism>
<reference evidence="1 2" key="1">
    <citation type="submission" date="2019-03" db="EMBL/GenBank/DDBJ databases">
        <title>Genomic Encyclopedia of Type Strains, Phase IV (KMG-IV): sequencing the most valuable type-strain genomes for metagenomic binning, comparative biology and taxonomic classification.</title>
        <authorList>
            <person name="Goeker M."/>
        </authorList>
    </citation>
    <scope>NUCLEOTIDE SEQUENCE [LARGE SCALE GENOMIC DNA]</scope>
    <source>
        <strain evidence="1 2">DSM 21153</strain>
    </source>
</reference>
<dbReference type="Proteomes" id="UP000295277">
    <property type="component" value="Unassembled WGS sequence"/>
</dbReference>
<dbReference type="AlphaFoldDB" id="A0A4R1Z1Z0"/>